<gene>
    <name evidence="1" type="ORF">DDE18_04655</name>
</gene>
<comment type="caution">
    <text evidence="1">The sequence shown here is derived from an EMBL/GenBank/DDBJ whole genome shotgun (WGS) entry which is preliminary data.</text>
</comment>
<evidence type="ECO:0000313" key="1">
    <source>
        <dbReference type="EMBL" id="PVG83625.1"/>
    </source>
</evidence>
<organism evidence="1 2">
    <name type="scientific">Nocardioides gansuensis</name>
    <dbReference type="NCBI Taxonomy" id="2138300"/>
    <lineage>
        <taxon>Bacteria</taxon>
        <taxon>Bacillati</taxon>
        <taxon>Actinomycetota</taxon>
        <taxon>Actinomycetes</taxon>
        <taxon>Propionibacteriales</taxon>
        <taxon>Nocardioidaceae</taxon>
        <taxon>Nocardioides</taxon>
    </lineage>
</organism>
<dbReference type="EMBL" id="QDGZ01000002">
    <property type="protein sequence ID" value="PVG83625.1"/>
    <property type="molecule type" value="Genomic_DNA"/>
</dbReference>
<protein>
    <submittedName>
        <fullName evidence="1">Uncharacterized protein</fullName>
    </submittedName>
</protein>
<reference evidence="1 2" key="1">
    <citation type="submission" date="2018-04" db="EMBL/GenBank/DDBJ databases">
        <title>Genome of Nocardioides gansuensis WSJ-1.</title>
        <authorList>
            <person name="Wu S."/>
            <person name="Wang G."/>
        </authorList>
    </citation>
    <scope>NUCLEOTIDE SEQUENCE [LARGE SCALE GENOMIC DNA]</scope>
    <source>
        <strain evidence="1 2">WSJ-1</strain>
    </source>
</reference>
<sequence length="63" mass="7323">MYLVLSGFLISLLLVHEATTTGRIRVGNFYAFRARRILTRITDISEFRYRPHSLCLIPRPWGG</sequence>
<accession>A0A2T8FD48</accession>
<dbReference type="Proteomes" id="UP000246018">
    <property type="component" value="Unassembled WGS sequence"/>
</dbReference>
<keyword evidence="2" id="KW-1185">Reference proteome</keyword>
<dbReference type="AlphaFoldDB" id="A0A2T8FD48"/>
<proteinExistence type="predicted"/>
<name>A0A2T8FD48_9ACTN</name>
<evidence type="ECO:0000313" key="2">
    <source>
        <dbReference type="Proteomes" id="UP000246018"/>
    </source>
</evidence>